<reference evidence="1" key="1">
    <citation type="submission" date="2018-02" db="EMBL/GenBank/DDBJ databases">
        <title>Rhizophora mucronata_Transcriptome.</title>
        <authorList>
            <person name="Meera S.P."/>
            <person name="Sreeshan A."/>
            <person name="Augustine A."/>
        </authorList>
    </citation>
    <scope>NUCLEOTIDE SEQUENCE</scope>
    <source>
        <tissue evidence="1">Leaf</tissue>
    </source>
</reference>
<accession>A0A2P2PLS6</accession>
<dbReference type="AlphaFoldDB" id="A0A2P2PLS6"/>
<sequence length="41" mass="4643">MYIGQKSNISSRTSLKLMTIQAEYNETANLDCLNARNFSES</sequence>
<organism evidence="1">
    <name type="scientific">Rhizophora mucronata</name>
    <name type="common">Asiatic mangrove</name>
    <dbReference type="NCBI Taxonomy" id="61149"/>
    <lineage>
        <taxon>Eukaryota</taxon>
        <taxon>Viridiplantae</taxon>
        <taxon>Streptophyta</taxon>
        <taxon>Embryophyta</taxon>
        <taxon>Tracheophyta</taxon>
        <taxon>Spermatophyta</taxon>
        <taxon>Magnoliopsida</taxon>
        <taxon>eudicotyledons</taxon>
        <taxon>Gunneridae</taxon>
        <taxon>Pentapetalae</taxon>
        <taxon>rosids</taxon>
        <taxon>fabids</taxon>
        <taxon>Malpighiales</taxon>
        <taxon>Rhizophoraceae</taxon>
        <taxon>Rhizophora</taxon>
    </lineage>
</organism>
<dbReference type="EMBL" id="GGEC01075117">
    <property type="protein sequence ID" value="MBX55601.1"/>
    <property type="molecule type" value="Transcribed_RNA"/>
</dbReference>
<evidence type="ECO:0000313" key="1">
    <source>
        <dbReference type="EMBL" id="MBX55601.1"/>
    </source>
</evidence>
<name>A0A2P2PLS6_RHIMU</name>
<proteinExistence type="predicted"/>
<protein>
    <submittedName>
        <fullName evidence="1">Uncharacterized protein</fullName>
    </submittedName>
</protein>